<reference evidence="1" key="1">
    <citation type="submission" date="2016-07" db="EMBL/GenBank/DDBJ databases">
        <authorList>
            <person name="Bretaudeau A."/>
        </authorList>
    </citation>
    <scope>NUCLEOTIDE SEQUENCE</scope>
    <source>
        <strain evidence="1">Rice</strain>
        <tissue evidence="1">Whole body</tissue>
    </source>
</reference>
<protein>
    <submittedName>
        <fullName evidence="1">SFRICE_028974</fullName>
    </submittedName>
</protein>
<dbReference type="EMBL" id="ODYU01012368">
    <property type="protein sequence ID" value="SOQ58647.1"/>
    <property type="molecule type" value="Genomic_DNA"/>
</dbReference>
<accession>A0A2H1X052</accession>
<gene>
    <name evidence="1" type="ORF">SFRICE_028974</name>
</gene>
<dbReference type="AlphaFoldDB" id="A0A2H1X052"/>
<evidence type="ECO:0000313" key="1">
    <source>
        <dbReference type="EMBL" id="SOQ58647.1"/>
    </source>
</evidence>
<name>A0A2H1X052_SPOFR</name>
<proteinExistence type="predicted"/>
<organism evidence="1">
    <name type="scientific">Spodoptera frugiperda</name>
    <name type="common">Fall armyworm</name>
    <dbReference type="NCBI Taxonomy" id="7108"/>
    <lineage>
        <taxon>Eukaryota</taxon>
        <taxon>Metazoa</taxon>
        <taxon>Ecdysozoa</taxon>
        <taxon>Arthropoda</taxon>
        <taxon>Hexapoda</taxon>
        <taxon>Insecta</taxon>
        <taxon>Pterygota</taxon>
        <taxon>Neoptera</taxon>
        <taxon>Endopterygota</taxon>
        <taxon>Lepidoptera</taxon>
        <taxon>Glossata</taxon>
        <taxon>Ditrysia</taxon>
        <taxon>Noctuoidea</taxon>
        <taxon>Noctuidae</taxon>
        <taxon>Amphipyrinae</taxon>
        <taxon>Spodoptera</taxon>
    </lineage>
</organism>
<sequence>MPITLERASCLRNNPLDAAADVAREMLLLDTQTGRFRFEFGIGEGSFALSQVGLIMKRSLFLSGENHPMTSAALSKARGSVRRLLTKNHHVPTSALRAGAPVNPLESHLWWSDGYLRRAKRHAPYAWVWIGRAASYTCSPSADQHLRWLEIVAQYMTLGVSLATAGALRSLIRLPSVESTENPSYIEKG</sequence>